<evidence type="ECO:0000256" key="6">
    <source>
        <dbReference type="ARBA" id="ARBA00023065"/>
    </source>
</evidence>
<feature type="transmembrane region" description="Helical" evidence="9">
    <location>
        <begin position="587"/>
        <end position="607"/>
    </location>
</feature>
<proteinExistence type="inferred from homology"/>
<feature type="transmembrane region" description="Helical" evidence="9">
    <location>
        <begin position="333"/>
        <end position="353"/>
    </location>
</feature>
<feature type="transmembrane region" description="Helical" evidence="9">
    <location>
        <begin position="528"/>
        <end position="553"/>
    </location>
</feature>
<dbReference type="PANTHER" id="PTHR31503">
    <property type="entry name" value="VACUOLAR CALCIUM ION TRANSPORTER"/>
    <property type="match status" value="1"/>
</dbReference>
<dbReference type="InterPro" id="IPR004713">
    <property type="entry name" value="CaH_exchang"/>
</dbReference>
<dbReference type="OrthoDB" id="1699231at2759"/>
<sequence>MYIELVLAAFWTSGGCSKLLLSGFLPAGSYVSPWAGENLESFILFSPLASIKCPYINIPSSPIRFFSYHIAIVNQYPQVSPTRQPKYIFIITNPQPTHSASMSSEKALEEPDSLLKDSVQINSHTDEQTAHQNNQSLALPQPASASSSSFPQSNDHQAQPPNSHSNTHINPITGLIRKQTWVSLLTPEKKLSDSNPTYKQSFDAVVRSSWLNVLLVFIPISWILHFATPNQDAAIFTTCMLAIIPLAKLLGFGTEEIAMRVGQTLGGLLNATLGNAVELIVAILALVKCELVVVQSSLLGSILSNLLLVLGMCFFAGGVRFSEQAFSITAAQLNSSLLIMSVIAILIPAGFHAAFSNLNDSVEGPDVLKMSRGISVILLIIYAAYLVFQLWSHAHLYTQTSTSSNEHEGHTTWRGHKILRPSNSVRAQQPFAMARPSGDGSSHPEPIDEEEEEVPSLNAVSAIILLGLSTALVGVTSEWLVDSINGITRTGVISEAWVGLILLPIVGNAAEHLTAVSVSVKDKLDLSMAVAVGSSIQIALFVVPLLVILGWIMDKPLTLLFDPFESITLFLSVLIVNYTIQDGRANWIEGFILMCVYVIVAVAFFFYPSSAADISLGLKCN</sequence>
<organism evidence="11">
    <name type="scientific">Puccinia triticina (isolate 1-1 / race 1 (BBBD))</name>
    <name type="common">Brown leaf rust fungus</name>
    <dbReference type="NCBI Taxonomy" id="630390"/>
    <lineage>
        <taxon>Eukaryota</taxon>
        <taxon>Fungi</taxon>
        <taxon>Dikarya</taxon>
        <taxon>Basidiomycota</taxon>
        <taxon>Pucciniomycotina</taxon>
        <taxon>Pucciniomycetes</taxon>
        <taxon>Pucciniales</taxon>
        <taxon>Pucciniaceae</taxon>
        <taxon>Puccinia</taxon>
    </lineage>
</organism>
<dbReference type="PANTHER" id="PTHR31503:SF20">
    <property type="entry name" value="CA(2+)_H(+) EXCHANGER, PUTATIVE (EUROFUNG)-RELATED"/>
    <property type="match status" value="1"/>
</dbReference>
<feature type="domain" description="Sodium/calcium exchanger membrane region" evidence="10">
    <location>
        <begin position="462"/>
        <end position="605"/>
    </location>
</feature>
<dbReference type="FunFam" id="1.20.1420.30:FF:000024">
    <property type="entry name" value="Calcium/proton exchanger, variant"/>
    <property type="match status" value="1"/>
</dbReference>
<keyword evidence="6" id="KW-0406">Ion transport</keyword>
<feature type="transmembrane region" description="Helical" evidence="9">
    <location>
        <begin position="457"/>
        <end position="476"/>
    </location>
</feature>
<dbReference type="GO" id="GO:0000329">
    <property type="term" value="C:fungal-type vacuole membrane"/>
    <property type="evidence" value="ECO:0007669"/>
    <property type="project" value="TreeGrafter"/>
</dbReference>
<feature type="transmembrane region" description="Helical" evidence="9">
    <location>
        <begin position="496"/>
        <end position="516"/>
    </location>
</feature>
<feature type="transmembrane region" description="Helical" evidence="9">
    <location>
        <begin position="559"/>
        <end position="580"/>
    </location>
</feature>
<dbReference type="GO" id="GO:0015369">
    <property type="term" value="F:calcium:proton antiporter activity"/>
    <property type="evidence" value="ECO:0007669"/>
    <property type="project" value="TreeGrafter"/>
</dbReference>
<comment type="subcellular location">
    <subcellularLocation>
        <location evidence="1">Endomembrane system</location>
        <topology evidence="1">Multi-pass membrane protein</topology>
    </subcellularLocation>
</comment>
<gene>
    <name evidence="11" type="ORF">PTTG_06694</name>
</gene>
<feature type="transmembrane region" description="Helical" evidence="9">
    <location>
        <begin position="209"/>
        <end position="227"/>
    </location>
</feature>
<dbReference type="Pfam" id="PF01699">
    <property type="entry name" value="Na_Ca_ex"/>
    <property type="match status" value="2"/>
</dbReference>
<comment type="similarity">
    <text evidence="2">Belongs to the Ca(2+):cation antiporter (CaCA) (TC 2.A.19) family.</text>
</comment>
<dbReference type="EMBL" id="ADAS02000424">
    <property type="protein sequence ID" value="OAV87404.1"/>
    <property type="molecule type" value="Genomic_DNA"/>
</dbReference>
<feature type="compositionally biased region" description="Polar residues" evidence="8">
    <location>
        <begin position="154"/>
        <end position="170"/>
    </location>
</feature>
<evidence type="ECO:0000256" key="8">
    <source>
        <dbReference type="SAM" id="MobiDB-lite"/>
    </source>
</evidence>
<evidence type="ECO:0000256" key="9">
    <source>
        <dbReference type="SAM" id="Phobius"/>
    </source>
</evidence>
<evidence type="ECO:0000256" key="1">
    <source>
        <dbReference type="ARBA" id="ARBA00004127"/>
    </source>
</evidence>
<dbReference type="STRING" id="630390.A0A180G437"/>
<feature type="transmembrane region" description="Helical" evidence="9">
    <location>
        <begin position="265"/>
        <end position="286"/>
    </location>
</feature>
<reference evidence="12" key="4">
    <citation type="submission" date="2025-05" db="UniProtKB">
        <authorList>
            <consortium name="EnsemblFungi"/>
        </authorList>
    </citation>
    <scope>IDENTIFICATION</scope>
    <source>
        <strain evidence="12">isolate 1-1 / race 1 (BBBD)</strain>
    </source>
</reference>
<keyword evidence="3" id="KW-0813">Transport</keyword>
<keyword evidence="5 9" id="KW-1133">Transmembrane helix</keyword>
<dbReference type="InterPro" id="IPR004837">
    <property type="entry name" value="NaCa_Exmemb"/>
</dbReference>
<reference evidence="11" key="2">
    <citation type="submission" date="2016-05" db="EMBL/GenBank/DDBJ databases">
        <title>Comparative analysis highlights variable genome content of wheat rusts and divergence of the mating loci.</title>
        <authorList>
            <person name="Cuomo C.A."/>
            <person name="Bakkeren G."/>
            <person name="Szabo L."/>
            <person name="Khalil H."/>
            <person name="Joly D."/>
            <person name="Goldberg J."/>
            <person name="Young S."/>
            <person name="Zeng Q."/>
            <person name="Fellers J."/>
        </authorList>
    </citation>
    <scope>NUCLEOTIDE SEQUENCE [LARGE SCALE GENOMIC DNA]</scope>
    <source>
        <strain evidence="11">1-1 BBBD Race 1</strain>
    </source>
</reference>
<feature type="region of interest" description="Disordered" evidence="8">
    <location>
        <begin position="432"/>
        <end position="451"/>
    </location>
</feature>
<accession>A0A180G437</accession>
<keyword evidence="13" id="KW-1185">Reference proteome</keyword>
<evidence type="ECO:0000313" key="11">
    <source>
        <dbReference type="EMBL" id="OAV87404.1"/>
    </source>
</evidence>
<evidence type="ECO:0000313" key="12">
    <source>
        <dbReference type="EnsemblFungi" id="PTTG_06694-t43_1-p1"/>
    </source>
</evidence>
<dbReference type="Proteomes" id="UP000005240">
    <property type="component" value="Unassembled WGS sequence"/>
</dbReference>
<feature type="transmembrane region" description="Helical" evidence="9">
    <location>
        <begin position="373"/>
        <end position="391"/>
    </location>
</feature>
<feature type="domain" description="Sodium/calcium exchanger membrane region" evidence="10">
    <location>
        <begin position="234"/>
        <end position="391"/>
    </location>
</feature>
<evidence type="ECO:0000259" key="10">
    <source>
        <dbReference type="Pfam" id="PF01699"/>
    </source>
</evidence>
<name>A0A180G437_PUCT1</name>
<feature type="compositionally biased region" description="Low complexity" evidence="8">
    <location>
        <begin position="135"/>
        <end position="153"/>
    </location>
</feature>
<dbReference type="InterPro" id="IPR044880">
    <property type="entry name" value="NCX_ion-bd_dom_sf"/>
</dbReference>
<evidence type="ECO:0000256" key="5">
    <source>
        <dbReference type="ARBA" id="ARBA00022989"/>
    </source>
</evidence>
<dbReference type="AlphaFoldDB" id="A0A180G437"/>
<keyword evidence="7 9" id="KW-0472">Membrane</keyword>
<feature type="transmembrane region" description="Helical" evidence="9">
    <location>
        <begin position="298"/>
        <end position="321"/>
    </location>
</feature>
<dbReference type="FunFam" id="1.20.1420.30:FF:000016">
    <property type="entry name" value="Membrane bound cation transporter"/>
    <property type="match status" value="1"/>
</dbReference>
<dbReference type="VEuPathDB" id="FungiDB:PTTG_06694"/>
<keyword evidence="4 9" id="KW-0812">Transmembrane</keyword>
<evidence type="ECO:0000313" key="13">
    <source>
        <dbReference type="Proteomes" id="UP000005240"/>
    </source>
</evidence>
<evidence type="ECO:0000256" key="3">
    <source>
        <dbReference type="ARBA" id="ARBA00022448"/>
    </source>
</evidence>
<evidence type="ECO:0000256" key="7">
    <source>
        <dbReference type="ARBA" id="ARBA00023136"/>
    </source>
</evidence>
<dbReference type="GO" id="GO:0006874">
    <property type="term" value="P:intracellular calcium ion homeostasis"/>
    <property type="evidence" value="ECO:0007669"/>
    <property type="project" value="TreeGrafter"/>
</dbReference>
<reference evidence="12 13" key="3">
    <citation type="journal article" date="2017" name="G3 (Bethesda)">
        <title>Comparative analysis highlights variable genome content of wheat rusts and divergence of the mating loci.</title>
        <authorList>
            <person name="Cuomo C.A."/>
            <person name="Bakkeren G."/>
            <person name="Khalil H.B."/>
            <person name="Panwar V."/>
            <person name="Joly D."/>
            <person name="Linning R."/>
            <person name="Sakthikumar S."/>
            <person name="Song X."/>
            <person name="Adiconis X."/>
            <person name="Fan L."/>
            <person name="Goldberg J.M."/>
            <person name="Levin J.Z."/>
            <person name="Young S."/>
            <person name="Zeng Q."/>
            <person name="Anikster Y."/>
            <person name="Bruce M."/>
            <person name="Wang M."/>
            <person name="Yin C."/>
            <person name="McCallum B."/>
            <person name="Szabo L.J."/>
            <person name="Hulbert S."/>
            <person name="Chen X."/>
            <person name="Fellers J.P."/>
        </authorList>
    </citation>
    <scope>NUCLEOTIDE SEQUENCE</scope>
    <source>
        <strain evidence="12">isolate 1-1 / race 1 (BBBD)</strain>
        <strain evidence="13">Isolate 1-1 / race 1 (BBBD)</strain>
    </source>
</reference>
<feature type="region of interest" description="Disordered" evidence="8">
    <location>
        <begin position="127"/>
        <end position="170"/>
    </location>
</feature>
<reference evidence="11" key="1">
    <citation type="submission" date="2009-11" db="EMBL/GenBank/DDBJ databases">
        <authorList>
            <consortium name="The Broad Institute Genome Sequencing Platform"/>
            <person name="Ward D."/>
            <person name="Feldgarden M."/>
            <person name="Earl A."/>
            <person name="Young S.K."/>
            <person name="Zeng Q."/>
            <person name="Koehrsen M."/>
            <person name="Alvarado L."/>
            <person name="Berlin A."/>
            <person name="Bochicchio J."/>
            <person name="Borenstein D."/>
            <person name="Chapman S.B."/>
            <person name="Chen Z."/>
            <person name="Engels R."/>
            <person name="Freedman E."/>
            <person name="Gellesch M."/>
            <person name="Goldberg J."/>
            <person name="Griggs A."/>
            <person name="Gujja S."/>
            <person name="Heilman E."/>
            <person name="Heiman D."/>
            <person name="Hepburn T."/>
            <person name="Howarth C."/>
            <person name="Jen D."/>
            <person name="Larson L."/>
            <person name="Lewis B."/>
            <person name="Mehta T."/>
            <person name="Park D."/>
            <person name="Pearson M."/>
            <person name="Roberts A."/>
            <person name="Saif S."/>
            <person name="Shea T."/>
            <person name="Shenoy N."/>
            <person name="Sisk P."/>
            <person name="Stolte C."/>
            <person name="Sykes S."/>
            <person name="Thomson T."/>
            <person name="Walk T."/>
            <person name="White J."/>
            <person name="Yandava C."/>
            <person name="Izard J."/>
            <person name="Baranova O.V."/>
            <person name="Blanton J.M."/>
            <person name="Tanner A.C."/>
            <person name="Dewhirst F.E."/>
            <person name="Haas B."/>
            <person name="Nusbaum C."/>
            <person name="Birren B."/>
        </authorList>
    </citation>
    <scope>NUCLEOTIDE SEQUENCE [LARGE SCALE GENOMIC DNA]</scope>
    <source>
        <strain evidence="11">1-1 BBBD Race 1</strain>
    </source>
</reference>
<evidence type="ECO:0000256" key="4">
    <source>
        <dbReference type="ARBA" id="ARBA00022692"/>
    </source>
</evidence>
<evidence type="ECO:0000256" key="2">
    <source>
        <dbReference type="ARBA" id="ARBA00008170"/>
    </source>
</evidence>
<dbReference type="Gene3D" id="1.20.1420.30">
    <property type="entry name" value="NCX, central ion-binding region"/>
    <property type="match status" value="2"/>
</dbReference>
<dbReference type="GO" id="GO:0012505">
    <property type="term" value="C:endomembrane system"/>
    <property type="evidence" value="ECO:0007669"/>
    <property type="project" value="UniProtKB-SubCell"/>
</dbReference>
<dbReference type="EnsemblFungi" id="PTTG_06694-t43_1">
    <property type="protein sequence ID" value="PTTG_06694-t43_1-p1"/>
    <property type="gene ID" value="PTTG_06694"/>
</dbReference>
<feature type="transmembrane region" description="Helical" evidence="9">
    <location>
        <begin position="233"/>
        <end position="253"/>
    </location>
</feature>
<protein>
    <recommendedName>
        <fullName evidence="10">Sodium/calcium exchanger membrane region domain-containing protein</fullName>
    </recommendedName>
</protein>